<evidence type="ECO:0000256" key="5">
    <source>
        <dbReference type="SAM" id="MobiDB-lite"/>
    </source>
</evidence>
<feature type="transmembrane region" description="Helical" evidence="6">
    <location>
        <begin position="355"/>
        <end position="375"/>
    </location>
</feature>
<keyword evidence="2 6" id="KW-0812">Transmembrane</keyword>
<keyword evidence="4 6" id="KW-0472">Membrane</keyword>
<feature type="transmembrane region" description="Helical" evidence="6">
    <location>
        <begin position="98"/>
        <end position="118"/>
    </location>
</feature>
<feature type="transmembrane region" description="Helical" evidence="6">
    <location>
        <begin position="236"/>
        <end position="260"/>
    </location>
</feature>
<feature type="transmembrane region" description="Helical" evidence="6">
    <location>
        <begin position="317"/>
        <end position="335"/>
    </location>
</feature>
<feature type="transmembrane region" description="Helical" evidence="6">
    <location>
        <begin position="153"/>
        <end position="173"/>
    </location>
</feature>
<accession>A0ABR3C6P4</accession>
<proteinExistence type="predicted"/>
<feature type="transmembrane region" description="Helical" evidence="6">
    <location>
        <begin position="384"/>
        <end position="403"/>
    </location>
</feature>
<feature type="transmembrane region" description="Helical" evidence="6">
    <location>
        <begin position="443"/>
        <end position="471"/>
    </location>
</feature>
<reference evidence="7 8" key="1">
    <citation type="submission" date="2024-02" db="EMBL/GenBank/DDBJ databases">
        <title>De novo assembly and annotation of 12 fungi associated with fruit tree decline syndrome in Ontario, Canada.</title>
        <authorList>
            <person name="Sulman M."/>
            <person name="Ellouze W."/>
            <person name="Ilyukhin E."/>
        </authorList>
    </citation>
    <scope>NUCLEOTIDE SEQUENCE [LARGE SCALE GENOMIC DNA]</scope>
    <source>
        <strain evidence="7 8">FDS-637</strain>
    </source>
</reference>
<keyword evidence="3 6" id="KW-1133">Transmembrane helix</keyword>
<feature type="transmembrane region" description="Helical" evidence="6">
    <location>
        <begin position="522"/>
        <end position="543"/>
    </location>
</feature>
<dbReference type="RefSeq" id="XP_066629329.1">
    <property type="nucleotide sequence ID" value="XM_066780100.1"/>
</dbReference>
<dbReference type="SUPFAM" id="SSF103473">
    <property type="entry name" value="MFS general substrate transporter"/>
    <property type="match status" value="1"/>
</dbReference>
<dbReference type="Proteomes" id="UP001430584">
    <property type="component" value="Unassembled WGS sequence"/>
</dbReference>
<feature type="transmembrane region" description="Helical" evidence="6">
    <location>
        <begin position="68"/>
        <end position="86"/>
    </location>
</feature>
<evidence type="ECO:0000313" key="7">
    <source>
        <dbReference type="EMBL" id="KAL0256300.1"/>
    </source>
</evidence>
<gene>
    <name evidence="7" type="ORF">SLS55_008693</name>
</gene>
<evidence type="ECO:0000256" key="2">
    <source>
        <dbReference type="ARBA" id="ARBA00022692"/>
    </source>
</evidence>
<dbReference type="EMBL" id="JAJVCZ030000009">
    <property type="protein sequence ID" value="KAL0256300.1"/>
    <property type="molecule type" value="Genomic_DNA"/>
</dbReference>
<sequence length="569" mass="61945">MFLRQRSRDRGPEADSLAPSRASTPDIPGEDAPLLMHSERDHPDDPPQQGVRAIEAVRSIWTPRLLKIAYLSVFLVILGCSLETQASANLVTYVTSDFSQHALVSTISVSTGLVAGVARVPIAKLIDIWGRGEGYAAMVACTTLDTSSLRNRALAFSLSSTPYILTTFAGPAVAQYFQDTWNWRWAYITFAATTPLVSLPIIYLLFHTKYVAVRKGILKPNDLKRREPWLQHAKKFAIQFDAVGSILFIIGLALILLPLSQRALPSASDRSAGWLSASSLSKFLAGYTSLCLFGVWEWKYASTRLIPYRVVFGDRTVLGSCLLCFGSFAAFNAYHAYFPSYLQAARFLSIREAGYVANIFSLTACLLGIAFAYVIRQTGRYKRLALWALPLRGLAALAVIPAVRNPHAASAADVIVCQLANAVAGAVLVVANQTAVNAAVAHSDLAIVLAVLLLFSSVGGSVGTAVAGAIWTASMPGLLRDFLPDGKKHLAEELYGSLKKQLEWPPGTDVRHAVVKAYCVTQARLCIVAAASMPFIVVFVMMWRELPVKDEEEGAKDKWKGEGPVEHRD</sequence>
<dbReference type="Gene3D" id="1.20.1250.20">
    <property type="entry name" value="MFS general substrate transporter like domains"/>
    <property type="match status" value="2"/>
</dbReference>
<feature type="transmembrane region" description="Helical" evidence="6">
    <location>
        <begin position="272"/>
        <end position="296"/>
    </location>
</feature>
<evidence type="ECO:0000256" key="4">
    <source>
        <dbReference type="ARBA" id="ARBA00023136"/>
    </source>
</evidence>
<organism evidence="7 8">
    <name type="scientific">Diplodia seriata</name>
    <dbReference type="NCBI Taxonomy" id="420778"/>
    <lineage>
        <taxon>Eukaryota</taxon>
        <taxon>Fungi</taxon>
        <taxon>Dikarya</taxon>
        <taxon>Ascomycota</taxon>
        <taxon>Pezizomycotina</taxon>
        <taxon>Dothideomycetes</taxon>
        <taxon>Dothideomycetes incertae sedis</taxon>
        <taxon>Botryosphaeriales</taxon>
        <taxon>Botryosphaeriaceae</taxon>
        <taxon>Diplodia</taxon>
    </lineage>
</organism>
<comment type="caution">
    <text evidence="7">The sequence shown here is derived from an EMBL/GenBank/DDBJ whole genome shotgun (WGS) entry which is preliminary data.</text>
</comment>
<dbReference type="GeneID" id="92012778"/>
<feature type="region of interest" description="Disordered" evidence="5">
    <location>
        <begin position="1"/>
        <end position="49"/>
    </location>
</feature>
<dbReference type="InterPro" id="IPR011701">
    <property type="entry name" value="MFS"/>
</dbReference>
<comment type="subcellular location">
    <subcellularLocation>
        <location evidence="1">Membrane</location>
        <topology evidence="1">Multi-pass membrane protein</topology>
    </subcellularLocation>
</comment>
<dbReference type="InterPro" id="IPR036259">
    <property type="entry name" value="MFS_trans_sf"/>
</dbReference>
<dbReference type="PANTHER" id="PTHR23501">
    <property type="entry name" value="MAJOR FACILITATOR SUPERFAMILY"/>
    <property type="match status" value="1"/>
</dbReference>
<keyword evidence="8" id="KW-1185">Reference proteome</keyword>
<feature type="compositionally biased region" description="Basic and acidic residues" evidence="5">
    <location>
        <begin position="1"/>
        <end position="13"/>
    </location>
</feature>
<evidence type="ECO:0000256" key="3">
    <source>
        <dbReference type="ARBA" id="ARBA00022989"/>
    </source>
</evidence>
<evidence type="ECO:0000313" key="8">
    <source>
        <dbReference type="Proteomes" id="UP001430584"/>
    </source>
</evidence>
<evidence type="ECO:0008006" key="9">
    <source>
        <dbReference type="Google" id="ProtNLM"/>
    </source>
</evidence>
<protein>
    <recommendedName>
        <fullName evidence="9">Siderophore iron transporter</fullName>
    </recommendedName>
</protein>
<evidence type="ECO:0000256" key="1">
    <source>
        <dbReference type="ARBA" id="ARBA00004141"/>
    </source>
</evidence>
<feature type="transmembrane region" description="Helical" evidence="6">
    <location>
        <begin position="185"/>
        <end position="206"/>
    </location>
</feature>
<dbReference type="PANTHER" id="PTHR23501:SF55">
    <property type="entry name" value="SIDEROPHORE IRON TRANSPORTER, PUTATIVE (AFU_ORTHOLOGUE AFUA_3G03440)-RELATED"/>
    <property type="match status" value="1"/>
</dbReference>
<evidence type="ECO:0000256" key="6">
    <source>
        <dbReference type="SAM" id="Phobius"/>
    </source>
</evidence>
<name>A0ABR3C6P4_9PEZI</name>
<feature type="transmembrane region" description="Helical" evidence="6">
    <location>
        <begin position="409"/>
        <end position="431"/>
    </location>
</feature>
<dbReference type="Pfam" id="PF07690">
    <property type="entry name" value="MFS_1"/>
    <property type="match status" value="1"/>
</dbReference>